<dbReference type="PANTHER" id="PTHR37184">
    <property type="entry name" value="CLAVATA3/ESR (CLE)-RELATED PROTEIN 27"/>
    <property type="match status" value="1"/>
</dbReference>
<dbReference type="Proteomes" id="UP000626092">
    <property type="component" value="Unassembled WGS sequence"/>
</dbReference>
<gene>
    <name evidence="3" type="ORF">RHSIM_Rhsim12G0084800</name>
</gene>
<evidence type="ECO:0000313" key="3">
    <source>
        <dbReference type="EMBL" id="KAF7123815.1"/>
    </source>
</evidence>
<keyword evidence="2" id="KW-0812">Transmembrane</keyword>
<dbReference type="PANTHER" id="PTHR37184:SF2">
    <property type="entry name" value="CLAVATA3_ESR (CLE)-RELATED PROTEIN 43"/>
    <property type="match status" value="1"/>
</dbReference>
<dbReference type="InterPro" id="IPR040274">
    <property type="entry name" value="CLE27/CLE43"/>
</dbReference>
<dbReference type="OrthoDB" id="1298458at2759"/>
<dbReference type="EMBL" id="WJXA01000012">
    <property type="protein sequence ID" value="KAF7123815.1"/>
    <property type="molecule type" value="Genomic_DNA"/>
</dbReference>
<sequence>MWSTGGSKKLPAPSSSLVLLLMMLSVSHFWAFSHCRVGAIRVFSPSKETDQAQTMKPNKNQDLFQKYFNRSASDLNTSSRNSTHKGFQESKRTVPSCPDPLHN</sequence>
<feature type="transmembrane region" description="Helical" evidence="2">
    <location>
        <begin position="12"/>
        <end position="32"/>
    </location>
</feature>
<comment type="caution">
    <text evidence="3">The sequence shown here is derived from an EMBL/GenBank/DDBJ whole genome shotgun (WGS) entry which is preliminary data.</text>
</comment>
<keyword evidence="2" id="KW-0472">Membrane</keyword>
<reference evidence="3" key="1">
    <citation type="submission" date="2019-11" db="EMBL/GenBank/DDBJ databases">
        <authorList>
            <person name="Liu Y."/>
            <person name="Hou J."/>
            <person name="Li T.-Q."/>
            <person name="Guan C.-H."/>
            <person name="Wu X."/>
            <person name="Wu H.-Z."/>
            <person name="Ling F."/>
            <person name="Zhang R."/>
            <person name="Shi X.-G."/>
            <person name="Ren J.-P."/>
            <person name="Chen E.-F."/>
            <person name="Sun J.-M."/>
        </authorList>
    </citation>
    <scope>NUCLEOTIDE SEQUENCE</scope>
    <source>
        <strain evidence="3">Adult_tree_wgs_1</strain>
        <tissue evidence="3">Leaves</tissue>
    </source>
</reference>
<accession>A0A834L8P1</accession>
<protein>
    <submittedName>
        <fullName evidence="3">Uncharacterized protein</fullName>
    </submittedName>
</protein>
<evidence type="ECO:0000313" key="4">
    <source>
        <dbReference type="Proteomes" id="UP000626092"/>
    </source>
</evidence>
<organism evidence="3 4">
    <name type="scientific">Rhododendron simsii</name>
    <name type="common">Sims's rhododendron</name>
    <dbReference type="NCBI Taxonomy" id="118357"/>
    <lineage>
        <taxon>Eukaryota</taxon>
        <taxon>Viridiplantae</taxon>
        <taxon>Streptophyta</taxon>
        <taxon>Embryophyta</taxon>
        <taxon>Tracheophyta</taxon>
        <taxon>Spermatophyta</taxon>
        <taxon>Magnoliopsida</taxon>
        <taxon>eudicotyledons</taxon>
        <taxon>Gunneridae</taxon>
        <taxon>Pentapetalae</taxon>
        <taxon>asterids</taxon>
        <taxon>Ericales</taxon>
        <taxon>Ericaceae</taxon>
        <taxon>Ericoideae</taxon>
        <taxon>Rhodoreae</taxon>
        <taxon>Rhododendron</taxon>
    </lineage>
</organism>
<keyword evidence="2" id="KW-1133">Transmembrane helix</keyword>
<proteinExistence type="predicted"/>
<evidence type="ECO:0000256" key="2">
    <source>
        <dbReference type="SAM" id="Phobius"/>
    </source>
</evidence>
<feature type="compositionally biased region" description="Polar residues" evidence="1">
    <location>
        <begin position="72"/>
        <end position="85"/>
    </location>
</feature>
<keyword evidence="4" id="KW-1185">Reference proteome</keyword>
<name>A0A834L8P1_RHOSS</name>
<dbReference type="AlphaFoldDB" id="A0A834L8P1"/>
<feature type="region of interest" description="Disordered" evidence="1">
    <location>
        <begin position="72"/>
        <end position="103"/>
    </location>
</feature>
<evidence type="ECO:0000256" key="1">
    <source>
        <dbReference type="SAM" id="MobiDB-lite"/>
    </source>
</evidence>